<dbReference type="PANTHER" id="PTHR48100">
    <property type="entry name" value="BROAD-SPECIFICITY PHOSPHATASE YOR283W-RELATED"/>
    <property type="match status" value="1"/>
</dbReference>
<dbReference type="InterPro" id="IPR029033">
    <property type="entry name" value="His_PPase_superfam"/>
</dbReference>
<dbReference type="InterPro" id="IPR050275">
    <property type="entry name" value="PGM_Phosphatase"/>
</dbReference>
<feature type="active site" description="Tele-phosphohistidine intermediate" evidence="1">
    <location>
        <position position="15"/>
    </location>
</feature>
<evidence type="ECO:0000313" key="3">
    <source>
        <dbReference type="EMBL" id="KRL95991.1"/>
    </source>
</evidence>
<sequence length="224" mass="24537">MREQGTMTKLYLIRHGKTEWNLAGRYQGANGNSPLLPQSHQDIVRLASYLAGHQFAAAYTSPLLRAKETATELVAALDTTIPLVVEPGLREVNLGQLEGMYFTDAEKRWPRLIDDFHHHADRYNASLINGESFEAVIERMKAAFANIAQAHPNEAVLVVSHGAALNAGINGALGSDLVHLKDRGGLSNTSTTILETLDGGQTFTLLDWNNTAYLDRESDPTDTI</sequence>
<gene>
    <name evidence="3" type="ORF">FC21_GL000688</name>
</gene>
<feature type="active site" description="Proton donor/acceptor" evidence="1">
    <location>
        <position position="91"/>
    </location>
</feature>
<evidence type="ECO:0000256" key="2">
    <source>
        <dbReference type="PIRSR" id="PIRSR613078-2"/>
    </source>
</evidence>
<organism evidence="3 4">
    <name type="scientific">Limosilactobacillus equigenerosi DSM 18793 = JCM 14505</name>
    <dbReference type="NCBI Taxonomy" id="1423742"/>
    <lineage>
        <taxon>Bacteria</taxon>
        <taxon>Bacillati</taxon>
        <taxon>Bacillota</taxon>
        <taxon>Bacilli</taxon>
        <taxon>Lactobacillales</taxon>
        <taxon>Lactobacillaceae</taxon>
        <taxon>Limosilactobacillus</taxon>
    </lineage>
</organism>
<dbReference type="Pfam" id="PF00300">
    <property type="entry name" value="His_Phos_1"/>
    <property type="match status" value="1"/>
</dbReference>
<dbReference type="SUPFAM" id="SSF53254">
    <property type="entry name" value="Phosphoglycerate mutase-like"/>
    <property type="match status" value="1"/>
</dbReference>
<dbReference type="Gene3D" id="3.40.50.1240">
    <property type="entry name" value="Phosphoglycerate mutase-like"/>
    <property type="match status" value="1"/>
</dbReference>
<feature type="binding site" evidence="2">
    <location>
        <position position="65"/>
    </location>
    <ligand>
        <name>substrate</name>
    </ligand>
</feature>
<evidence type="ECO:0000256" key="1">
    <source>
        <dbReference type="PIRSR" id="PIRSR613078-1"/>
    </source>
</evidence>
<comment type="caution">
    <text evidence="3">The sequence shown here is derived from an EMBL/GenBank/DDBJ whole genome shotgun (WGS) entry which is preliminary data.</text>
</comment>
<accession>A0A0R1US94</accession>
<keyword evidence="4" id="KW-1185">Reference proteome</keyword>
<dbReference type="GO" id="GO:0016791">
    <property type="term" value="F:phosphatase activity"/>
    <property type="evidence" value="ECO:0007669"/>
    <property type="project" value="TreeGrafter"/>
</dbReference>
<protein>
    <submittedName>
        <fullName evidence="3">Phosphoglycerate mutase</fullName>
    </submittedName>
</protein>
<dbReference type="SMART" id="SM00855">
    <property type="entry name" value="PGAM"/>
    <property type="match status" value="1"/>
</dbReference>
<name>A0A0R1US94_9LACO</name>
<dbReference type="Proteomes" id="UP000051084">
    <property type="component" value="Unassembled WGS sequence"/>
</dbReference>
<proteinExistence type="predicted"/>
<reference evidence="3 4" key="1">
    <citation type="journal article" date="2015" name="Genome Announc.">
        <title>Expanding the biotechnology potential of lactobacilli through comparative genomics of 213 strains and associated genera.</title>
        <authorList>
            <person name="Sun Z."/>
            <person name="Harris H.M."/>
            <person name="McCann A."/>
            <person name="Guo C."/>
            <person name="Argimon S."/>
            <person name="Zhang W."/>
            <person name="Yang X."/>
            <person name="Jeffery I.B."/>
            <person name="Cooney J.C."/>
            <person name="Kagawa T.F."/>
            <person name="Liu W."/>
            <person name="Song Y."/>
            <person name="Salvetti E."/>
            <person name="Wrobel A."/>
            <person name="Rasinkangas P."/>
            <person name="Parkhill J."/>
            <person name="Rea M.C."/>
            <person name="O'Sullivan O."/>
            <person name="Ritari J."/>
            <person name="Douillard F.P."/>
            <person name="Paul Ross R."/>
            <person name="Yang R."/>
            <person name="Briner A.E."/>
            <person name="Felis G.E."/>
            <person name="de Vos W.M."/>
            <person name="Barrangou R."/>
            <person name="Klaenhammer T.R."/>
            <person name="Caufield P.W."/>
            <person name="Cui Y."/>
            <person name="Zhang H."/>
            <person name="O'Toole P.W."/>
        </authorList>
    </citation>
    <scope>NUCLEOTIDE SEQUENCE [LARGE SCALE GENOMIC DNA]</scope>
    <source>
        <strain evidence="3 4">DSM 18793</strain>
    </source>
</reference>
<dbReference type="EMBL" id="AZGC01000014">
    <property type="protein sequence ID" value="KRL95991.1"/>
    <property type="molecule type" value="Genomic_DNA"/>
</dbReference>
<dbReference type="GO" id="GO:0005737">
    <property type="term" value="C:cytoplasm"/>
    <property type="evidence" value="ECO:0007669"/>
    <property type="project" value="TreeGrafter"/>
</dbReference>
<dbReference type="PANTHER" id="PTHR48100:SF1">
    <property type="entry name" value="HISTIDINE PHOSPHATASE FAMILY PROTEIN-RELATED"/>
    <property type="match status" value="1"/>
</dbReference>
<dbReference type="STRING" id="417373.GCA_001570685_01075"/>
<feature type="binding site" evidence="2">
    <location>
        <begin position="14"/>
        <end position="21"/>
    </location>
    <ligand>
        <name>substrate</name>
    </ligand>
</feature>
<dbReference type="InterPro" id="IPR013078">
    <property type="entry name" value="His_Pase_superF_clade-1"/>
</dbReference>
<dbReference type="AlphaFoldDB" id="A0A0R1US94"/>
<dbReference type="PATRIC" id="fig|1423742.4.peg.718"/>
<evidence type="ECO:0000313" key="4">
    <source>
        <dbReference type="Proteomes" id="UP000051084"/>
    </source>
</evidence>
<dbReference type="CDD" id="cd07067">
    <property type="entry name" value="HP_PGM_like"/>
    <property type="match status" value="1"/>
</dbReference>